<gene>
    <name evidence="1" type="ORF">FMOSSE_LOCUS12408</name>
</gene>
<sequence>MHSSTSKKVYAETSTSSMCTVKILLNKPNAYNLMLVTSFPEEYEEYVLSNIINHTLRLSDFNLGKLKGIPISSEPSLISCIS</sequence>
<evidence type="ECO:0000313" key="2">
    <source>
        <dbReference type="Proteomes" id="UP000789375"/>
    </source>
</evidence>
<accession>A0A9N9EDX9</accession>
<name>A0A9N9EDX9_FUNMO</name>
<reference evidence="1" key="1">
    <citation type="submission" date="2021-06" db="EMBL/GenBank/DDBJ databases">
        <authorList>
            <person name="Kallberg Y."/>
            <person name="Tangrot J."/>
            <person name="Rosling A."/>
        </authorList>
    </citation>
    <scope>NUCLEOTIDE SEQUENCE</scope>
    <source>
        <strain evidence="1">87-6 pot B 2015</strain>
    </source>
</reference>
<dbReference type="Proteomes" id="UP000789375">
    <property type="component" value="Unassembled WGS sequence"/>
</dbReference>
<proteinExistence type="predicted"/>
<keyword evidence="2" id="KW-1185">Reference proteome</keyword>
<evidence type="ECO:0000313" key="1">
    <source>
        <dbReference type="EMBL" id="CAG8670984.1"/>
    </source>
</evidence>
<organism evidence="1 2">
    <name type="scientific">Funneliformis mosseae</name>
    <name type="common">Endomycorrhizal fungus</name>
    <name type="synonym">Glomus mosseae</name>
    <dbReference type="NCBI Taxonomy" id="27381"/>
    <lineage>
        <taxon>Eukaryota</taxon>
        <taxon>Fungi</taxon>
        <taxon>Fungi incertae sedis</taxon>
        <taxon>Mucoromycota</taxon>
        <taxon>Glomeromycotina</taxon>
        <taxon>Glomeromycetes</taxon>
        <taxon>Glomerales</taxon>
        <taxon>Glomeraceae</taxon>
        <taxon>Funneliformis</taxon>
    </lineage>
</organism>
<dbReference type="AlphaFoldDB" id="A0A9N9EDX9"/>
<comment type="caution">
    <text evidence="1">The sequence shown here is derived from an EMBL/GenBank/DDBJ whole genome shotgun (WGS) entry which is preliminary data.</text>
</comment>
<dbReference type="EMBL" id="CAJVPP010005871">
    <property type="protein sequence ID" value="CAG8670984.1"/>
    <property type="molecule type" value="Genomic_DNA"/>
</dbReference>
<protein>
    <submittedName>
        <fullName evidence="1">4192_t:CDS:1</fullName>
    </submittedName>
</protein>